<sequence>MIGCNFLLKISKALSDAKHNTSPFGGINIIFAGDFAQLPPVNDPRLFTHVKTTEVGTTRGQSNVFGKLLWYAIDTVVFLTVIMRQSGVNNQPFVDLLSRLRVGSYPHWRAAPIIVAENRVKDAINIQASEAFARRTGRTLHWYYALD</sequence>
<dbReference type="GO" id="GO:0005524">
    <property type="term" value="F:ATP binding"/>
    <property type="evidence" value="ECO:0007669"/>
    <property type="project" value="UniProtKB-KW"/>
</dbReference>
<keyword evidence="1" id="KW-0347">Helicase</keyword>
<dbReference type="GO" id="GO:0016887">
    <property type="term" value="F:ATP hydrolysis activity"/>
    <property type="evidence" value="ECO:0007669"/>
    <property type="project" value="RHEA"/>
</dbReference>
<name>A0A4S8LTN5_DENBC</name>
<dbReference type="Gene3D" id="3.40.50.300">
    <property type="entry name" value="P-loop containing nucleotide triphosphate hydrolases"/>
    <property type="match status" value="1"/>
</dbReference>
<keyword evidence="1" id="KW-0547">Nucleotide-binding</keyword>
<proteinExistence type="inferred from homology"/>
<keyword evidence="1" id="KW-0234">DNA repair</keyword>
<keyword evidence="1" id="KW-0227">DNA damage</keyword>
<dbReference type="GO" id="GO:0000723">
    <property type="term" value="P:telomere maintenance"/>
    <property type="evidence" value="ECO:0007669"/>
    <property type="project" value="InterPro"/>
</dbReference>
<dbReference type="Proteomes" id="UP000297245">
    <property type="component" value="Unassembled WGS sequence"/>
</dbReference>
<keyword evidence="1" id="KW-0067">ATP-binding</keyword>
<feature type="domain" description="DNA helicase Pif1-like DEAD-box helicase" evidence="2">
    <location>
        <begin position="15"/>
        <end position="104"/>
    </location>
</feature>
<keyword evidence="1" id="KW-0378">Hydrolase</keyword>
<dbReference type="InterPro" id="IPR027417">
    <property type="entry name" value="P-loop_NTPase"/>
</dbReference>
<protein>
    <recommendedName>
        <fullName evidence="1">ATP-dependent DNA helicase</fullName>
        <ecNumber evidence="1">5.6.2.3</ecNumber>
    </recommendedName>
</protein>
<keyword evidence="4" id="KW-1185">Reference proteome</keyword>
<feature type="non-terminal residue" evidence="3">
    <location>
        <position position="147"/>
    </location>
</feature>
<keyword evidence="1" id="KW-0233">DNA recombination</keyword>
<dbReference type="GO" id="GO:0006310">
    <property type="term" value="P:DNA recombination"/>
    <property type="evidence" value="ECO:0007669"/>
    <property type="project" value="UniProtKB-KW"/>
</dbReference>
<evidence type="ECO:0000313" key="4">
    <source>
        <dbReference type="Proteomes" id="UP000297245"/>
    </source>
</evidence>
<evidence type="ECO:0000313" key="3">
    <source>
        <dbReference type="EMBL" id="THU92916.1"/>
    </source>
</evidence>
<comment type="similarity">
    <text evidence="1">Belongs to the helicase family.</text>
</comment>
<dbReference type="GO" id="GO:0043139">
    <property type="term" value="F:5'-3' DNA helicase activity"/>
    <property type="evidence" value="ECO:0007669"/>
    <property type="project" value="UniProtKB-EC"/>
</dbReference>
<dbReference type="PANTHER" id="PTHR47642">
    <property type="entry name" value="ATP-DEPENDENT DNA HELICASE"/>
    <property type="match status" value="1"/>
</dbReference>
<dbReference type="EC" id="5.6.2.3" evidence="1"/>
<dbReference type="GO" id="GO:0006281">
    <property type="term" value="P:DNA repair"/>
    <property type="evidence" value="ECO:0007669"/>
    <property type="project" value="UniProtKB-KW"/>
</dbReference>
<evidence type="ECO:0000256" key="1">
    <source>
        <dbReference type="RuleBase" id="RU363044"/>
    </source>
</evidence>
<comment type="cofactor">
    <cofactor evidence="1">
        <name>Mg(2+)</name>
        <dbReference type="ChEBI" id="CHEBI:18420"/>
    </cofactor>
</comment>
<comment type="catalytic activity">
    <reaction evidence="1">
        <text>ATP + H2O = ADP + phosphate + H(+)</text>
        <dbReference type="Rhea" id="RHEA:13065"/>
        <dbReference type="ChEBI" id="CHEBI:15377"/>
        <dbReference type="ChEBI" id="CHEBI:15378"/>
        <dbReference type="ChEBI" id="CHEBI:30616"/>
        <dbReference type="ChEBI" id="CHEBI:43474"/>
        <dbReference type="ChEBI" id="CHEBI:456216"/>
        <dbReference type="EC" id="5.6.2.3"/>
    </reaction>
</comment>
<evidence type="ECO:0000259" key="2">
    <source>
        <dbReference type="Pfam" id="PF05970"/>
    </source>
</evidence>
<reference evidence="3 4" key="1">
    <citation type="journal article" date="2019" name="Nat. Ecol. Evol.">
        <title>Megaphylogeny resolves global patterns of mushroom evolution.</title>
        <authorList>
            <person name="Varga T."/>
            <person name="Krizsan K."/>
            <person name="Foldi C."/>
            <person name="Dima B."/>
            <person name="Sanchez-Garcia M."/>
            <person name="Sanchez-Ramirez S."/>
            <person name="Szollosi G.J."/>
            <person name="Szarkandi J.G."/>
            <person name="Papp V."/>
            <person name="Albert L."/>
            <person name="Andreopoulos W."/>
            <person name="Angelini C."/>
            <person name="Antonin V."/>
            <person name="Barry K.W."/>
            <person name="Bougher N.L."/>
            <person name="Buchanan P."/>
            <person name="Buyck B."/>
            <person name="Bense V."/>
            <person name="Catcheside P."/>
            <person name="Chovatia M."/>
            <person name="Cooper J."/>
            <person name="Damon W."/>
            <person name="Desjardin D."/>
            <person name="Finy P."/>
            <person name="Geml J."/>
            <person name="Haridas S."/>
            <person name="Hughes K."/>
            <person name="Justo A."/>
            <person name="Karasinski D."/>
            <person name="Kautmanova I."/>
            <person name="Kiss B."/>
            <person name="Kocsube S."/>
            <person name="Kotiranta H."/>
            <person name="LaButti K.M."/>
            <person name="Lechner B.E."/>
            <person name="Liimatainen K."/>
            <person name="Lipzen A."/>
            <person name="Lukacs Z."/>
            <person name="Mihaltcheva S."/>
            <person name="Morgado L.N."/>
            <person name="Niskanen T."/>
            <person name="Noordeloos M.E."/>
            <person name="Ohm R.A."/>
            <person name="Ortiz-Santana B."/>
            <person name="Ovrebo C."/>
            <person name="Racz N."/>
            <person name="Riley R."/>
            <person name="Savchenko A."/>
            <person name="Shiryaev A."/>
            <person name="Soop K."/>
            <person name="Spirin V."/>
            <person name="Szebenyi C."/>
            <person name="Tomsovsky M."/>
            <person name="Tulloss R.E."/>
            <person name="Uehling J."/>
            <person name="Grigoriev I.V."/>
            <person name="Vagvolgyi C."/>
            <person name="Papp T."/>
            <person name="Martin F.M."/>
            <person name="Miettinen O."/>
            <person name="Hibbett D.S."/>
            <person name="Nagy L.G."/>
        </authorList>
    </citation>
    <scope>NUCLEOTIDE SEQUENCE [LARGE SCALE GENOMIC DNA]</scope>
    <source>
        <strain evidence="3 4">CBS 962.96</strain>
    </source>
</reference>
<gene>
    <name evidence="3" type="ORF">K435DRAFT_622394</name>
</gene>
<dbReference type="AlphaFoldDB" id="A0A4S8LTN5"/>
<dbReference type="PANTHER" id="PTHR47642:SF7">
    <property type="entry name" value="ATP-DEPENDENT DNA HELICASE PIF1"/>
    <property type="match status" value="1"/>
</dbReference>
<accession>A0A4S8LTN5</accession>
<dbReference type="InterPro" id="IPR010285">
    <property type="entry name" value="DNA_helicase_pif1-like_DEAD"/>
</dbReference>
<dbReference type="EMBL" id="ML179264">
    <property type="protein sequence ID" value="THU92916.1"/>
    <property type="molecule type" value="Genomic_DNA"/>
</dbReference>
<dbReference type="OrthoDB" id="432234at2759"/>
<dbReference type="Pfam" id="PF05970">
    <property type="entry name" value="PIF1"/>
    <property type="match status" value="1"/>
</dbReference>
<dbReference type="InterPro" id="IPR051055">
    <property type="entry name" value="PIF1_helicase"/>
</dbReference>
<organism evidence="3 4">
    <name type="scientific">Dendrothele bispora (strain CBS 962.96)</name>
    <dbReference type="NCBI Taxonomy" id="1314807"/>
    <lineage>
        <taxon>Eukaryota</taxon>
        <taxon>Fungi</taxon>
        <taxon>Dikarya</taxon>
        <taxon>Basidiomycota</taxon>
        <taxon>Agaricomycotina</taxon>
        <taxon>Agaricomycetes</taxon>
        <taxon>Agaricomycetidae</taxon>
        <taxon>Agaricales</taxon>
        <taxon>Agaricales incertae sedis</taxon>
        <taxon>Dendrothele</taxon>
    </lineage>
</organism>
<dbReference type="SUPFAM" id="SSF52540">
    <property type="entry name" value="P-loop containing nucleoside triphosphate hydrolases"/>
    <property type="match status" value="1"/>
</dbReference>